<name>A0ABT7VRR5_9GAMM</name>
<dbReference type="Proteomes" id="UP001171945">
    <property type="component" value="Unassembled WGS sequence"/>
</dbReference>
<protein>
    <submittedName>
        <fullName evidence="1">Uncharacterized protein</fullName>
    </submittedName>
</protein>
<keyword evidence="2" id="KW-1185">Reference proteome</keyword>
<gene>
    <name evidence="1" type="ORF">QUF54_03295</name>
</gene>
<organism evidence="1 2">
    <name type="scientific">Candidatus Marithioploca araucensis</name>
    <dbReference type="NCBI Taxonomy" id="70273"/>
    <lineage>
        <taxon>Bacteria</taxon>
        <taxon>Pseudomonadati</taxon>
        <taxon>Pseudomonadota</taxon>
        <taxon>Gammaproteobacteria</taxon>
        <taxon>Thiotrichales</taxon>
        <taxon>Thiotrichaceae</taxon>
        <taxon>Candidatus Marithioploca</taxon>
    </lineage>
</organism>
<comment type="caution">
    <text evidence="1">The sequence shown here is derived from an EMBL/GenBank/DDBJ whole genome shotgun (WGS) entry which is preliminary data.</text>
</comment>
<sequence>MSNVRYEPIANIVTQKWYGSVQEEYIKHYLTENVPENDNENLECPYLKKVRAVCLL</sequence>
<evidence type="ECO:0000313" key="2">
    <source>
        <dbReference type="Proteomes" id="UP001171945"/>
    </source>
</evidence>
<dbReference type="EMBL" id="JAUCGM010000127">
    <property type="protein sequence ID" value="MDM8562359.1"/>
    <property type="molecule type" value="Genomic_DNA"/>
</dbReference>
<proteinExistence type="predicted"/>
<evidence type="ECO:0000313" key="1">
    <source>
        <dbReference type="EMBL" id="MDM8562359.1"/>
    </source>
</evidence>
<reference evidence="1" key="1">
    <citation type="submission" date="2023-06" db="EMBL/GenBank/DDBJ databases">
        <title>Uncultivated large filamentous bacteria from sulfidic sediments reveal new species and different genomic features in energy metabolism and defense.</title>
        <authorList>
            <person name="Fonseca A."/>
        </authorList>
    </citation>
    <scope>NUCLEOTIDE SEQUENCE</scope>
    <source>
        <strain evidence="1">HSG4</strain>
    </source>
</reference>
<accession>A0ABT7VRR5</accession>